<evidence type="ECO:0000313" key="2">
    <source>
        <dbReference type="EMBL" id="AJT51624.1"/>
    </source>
</evidence>
<dbReference type="AlphaFoldDB" id="A0A0D4CNH1"/>
<geneLocation type="plasmid" evidence="2 3">
    <name>pLM1</name>
</geneLocation>
<dbReference type="OrthoDB" id="2327817at2"/>
<organism evidence="2 3">
    <name type="scientific">Limosilactobacillus mucosae LM1</name>
    <dbReference type="NCBI Taxonomy" id="1130798"/>
    <lineage>
        <taxon>Bacteria</taxon>
        <taxon>Bacillati</taxon>
        <taxon>Bacillota</taxon>
        <taxon>Bacilli</taxon>
        <taxon>Lactobacillales</taxon>
        <taxon>Lactobacillaceae</taxon>
        <taxon>Limosilactobacillus</taxon>
    </lineage>
</organism>
<dbReference type="HOGENOM" id="CLU_156508_0_0_9"/>
<keyword evidence="2" id="KW-0614">Plasmid</keyword>
<sequence length="130" mass="15233">MTFRKDPNRGKNNLKPVKETPISAPASTFDVTKMASDKQNKPKETKKKEKQSDTPRPVGRPKSGRKRYQTVRVTKETAWKLNAIQNALSYPTQEALIEGALERVERSMTDDEKRLYELWRDTLEKRWERK</sequence>
<keyword evidence="3" id="KW-1185">Reference proteome</keyword>
<name>A0A0D4CNH1_LIMMU</name>
<dbReference type="KEGG" id="lmu:LBLM1_11035"/>
<evidence type="ECO:0008006" key="4">
    <source>
        <dbReference type="Google" id="ProtNLM"/>
    </source>
</evidence>
<feature type="region of interest" description="Disordered" evidence="1">
    <location>
        <begin position="1"/>
        <end position="69"/>
    </location>
</feature>
<proteinExistence type="predicted"/>
<protein>
    <recommendedName>
        <fullName evidence="4">Replication-associated protein RepC</fullName>
    </recommendedName>
</protein>
<evidence type="ECO:0000313" key="3">
    <source>
        <dbReference type="Proteomes" id="UP000003645"/>
    </source>
</evidence>
<dbReference type="Proteomes" id="UP000003645">
    <property type="component" value="Plasmid pLM1"/>
</dbReference>
<reference evidence="2 3" key="1">
    <citation type="journal article" date="2012" name="J. Bacteriol.">
        <title>Genome sequence of Lactobacillus mucosae LM1, isolated from piglet feces.</title>
        <authorList>
            <person name="Lee J.H."/>
            <person name="Valeriano V.D."/>
            <person name="Shin Y.R."/>
            <person name="Chae J.P."/>
            <person name="Kim G.B."/>
            <person name="Ham J.S."/>
            <person name="Chun J."/>
            <person name="Kang D.K."/>
        </authorList>
    </citation>
    <scope>NUCLEOTIDE SEQUENCE [LARGE SCALE GENOMIC DNA]</scope>
    <source>
        <strain evidence="2 3">LM1</strain>
        <plasmid evidence="2">pLM1</plasmid>
    </source>
</reference>
<feature type="compositionally biased region" description="Basic and acidic residues" evidence="1">
    <location>
        <begin position="35"/>
        <end position="53"/>
    </location>
</feature>
<evidence type="ECO:0000256" key="1">
    <source>
        <dbReference type="SAM" id="MobiDB-lite"/>
    </source>
</evidence>
<gene>
    <name evidence="2" type="ORF">LBLM1_11035</name>
</gene>
<dbReference type="EMBL" id="CP011014">
    <property type="protein sequence ID" value="AJT51624.1"/>
    <property type="molecule type" value="Genomic_DNA"/>
</dbReference>
<accession>A0A0D4CNH1</accession>